<evidence type="ECO:0000259" key="2">
    <source>
        <dbReference type="Pfam" id="PF11706"/>
    </source>
</evidence>
<evidence type="ECO:0000313" key="4">
    <source>
        <dbReference type="Proteomes" id="UP000198923"/>
    </source>
</evidence>
<sequence length="190" mass="20979">MESRDASHPQGATDPRPLIGEPLSLDLLNTRWVIDGIGHDLLDSTDGLAVWLRSAGLHDRTVVDRATLDALRETRETLLALVDDASSPRAADALNRLLAHGALRYRLGPGGPETHSETDDPAWLAAWLAAADYLRLLADRPGRIKACAHPDCVLHFHDTTKNGTRRWCSMAICGNRSKAARHYERTKTRH</sequence>
<feature type="region of interest" description="Disordered" evidence="1">
    <location>
        <begin position="1"/>
        <end position="20"/>
    </location>
</feature>
<dbReference type="SUPFAM" id="SSF160904">
    <property type="entry name" value="Jann2411-like"/>
    <property type="match status" value="1"/>
</dbReference>
<protein>
    <submittedName>
        <fullName evidence="3">Conserved protein containing a Zn-ribbon-like motif, possibly RNA-binding</fullName>
    </submittedName>
</protein>
<reference evidence="3 4" key="1">
    <citation type="submission" date="2016-10" db="EMBL/GenBank/DDBJ databases">
        <authorList>
            <person name="de Groot N.N."/>
        </authorList>
    </citation>
    <scope>NUCLEOTIDE SEQUENCE [LARGE SCALE GENOMIC DNA]</scope>
    <source>
        <strain evidence="3 4">CPCC 201354</strain>
    </source>
</reference>
<dbReference type="Pfam" id="PF07336">
    <property type="entry name" value="ABATE"/>
    <property type="match status" value="1"/>
</dbReference>
<dbReference type="Gene3D" id="1.10.3300.10">
    <property type="entry name" value="Jann2411-like domain"/>
    <property type="match status" value="1"/>
</dbReference>
<accession>A0A1G8IYF1</accession>
<dbReference type="AlphaFoldDB" id="A0A1G8IYF1"/>
<feature type="domain" description="Zinc finger CGNR" evidence="2">
    <location>
        <begin position="143"/>
        <end position="185"/>
    </location>
</feature>
<dbReference type="STRING" id="504805.SAMN05421505_1405"/>
<dbReference type="InterPro" id="IPR023286">
    <property type="entry name" value="ABATE_dom_sf"/>
</dbReference>
<gene>
    <name evidence="3" type="ORF">SAMN05421505_1405</name>
</gene>
<dbReference type="PANTHER" id="PTHR35525:SF3">
    <property type="entry name" value="BLL6575 PROTEIN"/>
    <property type="match status" value="1"/>
</dbReference>
<name>A0A1G8IYF1_9ACTN</name>
<evidence type="ECO:0000313" key="3">
    <source>
        <dbReference type="EMBL" id="SDI23886.1"/>
    </source>
</evidence>
<evidence type="ECO:0000256" key="1">
    <source>
        <dbReference type="SAM" id="MobiDB-lite"/>
    </source>
</evidence>
<dbReference type="OrthoDB" id="3211108at2"/>
<dbReference type="InterPro" id="IPR010852">
    <property type="entry name" value="ABATE"/>
</dbReference>
<dbReference type="Pfam" id="PF11706">
    <property type="entry name" value="zf-CGNR"/>
    <property type="match status" value="1"/>
</dbReference>
<dbReference type="EMBL" id="FNCN01000040">
    <property type="protein sequence ID" value="SDI23886.1"/>
    <property type="molecule type" value="Genomic_DNA"/>
</dbReference>
<dbReference type="InterPro" id="IPR021005">
    <property type="entry name" value="Znf_CGNR"/>
</dbReference>
<organism evidence="3 4">
    <name type="scientific">Sinosporangium album</name>
    <dbReference type="NCBI Taxonomy" id="504805"/>
    <lineage>
        <taxon>Bacteria</taxon>
        <taxon>Bacillati</taxon>
        <taxon>Actinomycetota</taxon>
        <taxon>Actinomycetes</taxon>
        <taxon>Streptosporangiales</taxon>
        <taxon>Streptosporangiaceae</taxon>
        <taxon>Sinosporangium</taxon>
    </lineage>
</organism>
<dbReference type="PANTHER" id="PTHR35525">
    <property type="entry name" value="BLL6575 PROTEIN"/>
    <property type="match status" value="1"/>
</dbReference>
<dbReference type="RefSeq" id="WP_093174719.1">
    <property type="nucleotide sequence ID" value="NZ_FNCN01000040.1"/>
</dbReference>
<proteinExistence type="predicted"/>
<keyword evidence="4" id="KW-1185">Reference proteome</keyword>
<dbReference type="Proteomes" id="UP000198923">
    <property type="component" value="Unassembled WGS sequence"/>
</dbReference>